<dbReference type="CDD" id="cd01627">
    <property type="entry name" value="HAD_TPP"/>
    <property type="match status" value="1"/>
</dbReference>
<dbReference type="FunFam" id="3.30.70.1020:FF:000004">
    <property type="entry name" value="Trehalose 6-phosphate phosphatase"/>
    <property type="match status" value="1"/>
</dbReference>
<evidence type="ECO:0000313" key="9">
    <source>
        <dbReference type="EnsemblPlants" id="Kaladp0076s0055.1.v1.1"/>
    </source>
</evidence>
<evidence type="ECO:0000313" key="10">
    <source>
        <dbReference type="Proteomes" id="UP000594263"/>
    </source>
</evidence>
<dbReference type="EnsemblPlants" id="Kaladp0076s0055.1.v1.1">
    <property type="protein sequence ID" value="Kaladp0076s0055.1.v1.1"/>
    <property type="gene ID" value="Kaladp0076s0055.v1.1"/>
</dbReference>
<evidence type="ECO:0000256" key="1">
    <source>
        <dbReference type="ARBA" id="ARBA00000500"/>
    </source>
</evidence>
<comment type="pathway">
    <text evidence="3 8">Glycan biosynthesis; trehalose biosynthesis.</text>
</comment>
<dbReference type="Pfam" id="PF02358">
    <property type="entry name" value="Trehalose_PPase"/>
    <property type="match status" value="1"/>
</dbReference>
<dbReference type="OMA" id="ENTKHME"/>
<dbReference type="AlphaFoldDB" id="A0A7N0UMW2"/>
<dbReference type="PANTHER" id="PTHR43768:SF32">
    <property type="entry name" value="TREHALOSE-PHOSPHATE PHOSPHATASE C-RELATED"/>
    <property type="match status" value="1"/>
</dbReference>
<evidence type="ECO:0000256" key="7">
    <source>
        <dbReference type="ARBA" id="ARBA00025274"/>
    </source>
</evidence>
<dbReference type="PANTHER" id="PTHR43768">
    <property type="entry name" value="TREHALOSE 6-PHOSPHATE PHOSPHATASE"/>
    <property type="match status" value="1"/>
</dbReference>
<dbReference type="Gene3D" id="3.40.50.1000">
    <property type="entry name" value="HAD superfamily/HAD-like"/>
    <property type="match status" value="2"/>
</dbReference>
<proteinExistence type="inferred from homology"/>
<keyword evidence="10" id="KW-1185">Reference proteome</keyword>
<dbReference type="UniPathway" id="UPA00299"/>
<dbReference type="EC" id="3.1.3.12" evidence="8"/>
<dbReference type="NCBIfam" id="TIGR00685">
    <property type="entry name" value="T6PP"/>
    <property type="match status" value="1"/>
</dbReference>
<dbReference type="Gramene" id="Kaladp0076s0055.1.v1.1">
    <property type="protein sequence ID" value="Kaladp0076s0055.1.v1.1"/>
    <property type="gene ID" value="Kaladp0076s0055.v1.1"/>
</dbReference>
<evidence type="ECO:0000256" key="3">
    <source>
        <dbReference type="ARBA" id="ARBA00005199"/>
    </source>
</evidence>
<reference evidence="9" key="1">
    <citation type="submission" date="2021-01" db="UniProtKB">
        <authorList>
            <consortium name="EnsemblPlants"/>
        </authorList>
    </citation>
    <scope>IDENTIFICATION</scope>
</reference>
<dbReference type="InterPro" id="IPR036412">
    <property type="entry name" value="HAD-like_sf"/>
</dbReference>
<dbReference type="InterPro" id="IPR023214">
    <property type="entry name" value="HAD_sf"/>
</dbReference>
<dbReference type="GO" id="GO:0004805">
    <property type="term" value="F:trehalose-phosphatase activity"/>
    <property type="evidence" value="ECO:0007669"/>
    <property type="project" value="UniProtKB-EC"/>
</dbReference>
<evidence type="ECO:0000256" key="6">
    <source>
        <dbReference type="ARBA" id="ARBA00023016"/>
    </source>
</evidence>
<keyword evidence="6" id="KW-0346">Stress response</keyword>
<keyword evidence="5 8" id="KW-0378">Hydrolase</keyword>
<organism evidence="9 10">
    <name type="scientific">Kalanchoe fedtschenkoi</name>
    <name type="common">Lavender scallops</name>
    <name type="synonym">South American air plant</name>
    <dbReference type="NCBI Taxonomy" id="63787"/>
    <lineage>
        <taxon>Eukaryota</taxon>
        <taxon>Viridiplantae</taxon>
        <taxon>Streptophyta</taxon>
        <taxon>Embryophyta</taxon>
        <taxon>Tracheophyta</taxon>
        <taxon>Spermatophyta</taxon>
        <taxon>Magnoliopsida</taxon>
        <taxon>eudicotyledons</taxon>
        <taxon>Gunneridae</taxon>
        <taxon>Pentapetalae</taxon>
        <taxon>Saxifragales</taxon>
        <taxon>Crassulaceae</taxon>
        <taxon>Kalanchoe</taxon>
    </lineage>
</organism>
<accession>A0A7N0UMW2</accession>
<protein>
    <recommendedName>
        <fullName evidence="8">Trehalose 6-phosphate phosphatase</fullName>
        <ecNumber evidence="8">3.1.3.12</ecNumber>
    </recommendedName>
</protein>
<dbReference type="FunFam" id="3.40.50.1000:FF:000073">
    <property type="entry name" value="Trehalose 6-phosphate phosphatase"/>
    <property type="match status" value="1"/>
</dbReference>
<comment type="function">
    <text evidence="7">Removes the phosphate from trehalose 6-phosphate to produce free trehalose. Trehalose accumulation in plant may improve abiotic stress tolerance.</text>
</comment>
<evidence type="ECO:0000256" key="2">
    <source>
        <dbReference type="ARBA" id="ARBA00001968"/>
    </source>
</evidence>
<dbReference type="InterPro" id="IPR003337">
    <property type="entry name" value="Trehalose_PPase"/>
</dbReference>
<evidence type="ECO:0000256" key="5">
    <source>
        <dbReference type="ARBA" id="ARBA00022801"/>
    </source>
</evidence>
<dbReference type="InterPro" id="IPR044651">
    <property type="entry name" value="OTSB-like"/>
</dbReference>
<dbReference type="InterPro" id="IPR006379">
    <property type="entry name" value="HAD-SF_hydro_IIB"/>
</dbReference>
<comment type="similarity">
    <text evidence="4 8">Belongs to the trehalose phosphatase family.</text>
</comment>
<dbReference type="Proteomes" id="UP000594263">
    <property type="component" value="Unplaced"/>
</dbReference>
<name>A0A7N0UMW2_KALFE</name>
<comment type="catalytic activity">
    <reaction evidence="1 8">
        <text>alpha,alpha-trehalose 6-phosphate + H2O = alpha,alpha-trehalose + phosphate</text>
        <dbReference type="Rhea" id="RHEA:23420"/>
        <dbReference type="ChEBI" id="CHEBI:15377"/>
        <dbReference type="ChEBI" id="CHEBI:16551"/>
        <dbReference type="ChEBI" id="CHEBI:43474"/>
        <dbReference type="ChEBI" id="CHEBI:58429"/>
        <dbReference type="EC" id="3.1.3.12"/>
    </reaction>
</comment>
<comment type="cofactor">
    <cofactor evidence="2 8">
        <name>a divalent metal cation</name>
        <dbReference type="ChEBI" id="CHEBI:60240"/>
    </cofactor>
</comment>
<evidence type="ECO:0000256" key="4">
    <source>
        <dbReference type="ARBA" id="ARBA00008770"/>
    </source>
</evidence>
<dbReference type="NCBIfam" id="TIGR01484">
    <property type="entry name" value="HAD-SF-IIB"/>
    <property type="match status" value="1"/>
</dbReference>
<dbReference type="SUPFAM" id="SSF56784">
    <property type="entry name" value="HAD-like"/>
    <property type="match status" value="1"/>
</dbReference>
<sequence>MTNQNVVVSDAASGIGMAIKLAITNSVIYTSSAQKPPPSPGSYITISRKFPKKIETIETGQIPAASKINAWVDSMRASSPTHVRPAASIPDAGDYSSWMLNHPSAIDKFDQIIRASEGKQIVMFMDYDGTLSPIVEDPDKAFMSKEMRGAVRDAARHFPTAIVTGRCMDKVCNFVRLGELYYAGSHGMDIKGPATKTLKYKKNNPPMAFQPAKEFLPMIDEVYKILFEKTKSTEGALVENNKFCLSVHFRCVDEKSWAALAEQVKLVLNDYPKLELTPGRKVLEVRPAIKWDKGKALEFLLESLGYVNSDDVFPVYIGDDRTDEDAFKVLRNRGCGLGIIVSKVPKETSASYSLQEPSEVMWFLQRLVEWKRMSPRGGH</sequence>
<evidence type="ECO:0000256" key="8">
    <source>
        <dbReference type="RuleBase" id="RU361117"/>
    </source>
</evidence>
<dbReference type="GO" id="GO:0005992">
    <property type="term" value="P:trehalose biosynthetic process"/>
    <property type="evidence" value="ECO:0007669"/>
    <property type="project" value="UniProtKB-UniPathway"/>
</dbReference>